<keyword evidence="7 9" id="KW-1133">Transmembrane helix</keyword>
<protein>
    <submittedName>
        <fullName evidence="10">Amino acid permease</fullName>
    </submittedName>
</protein>
<evidence type="ECO:0000256" key="9">
    <source>
        <dbReference type="SAM" id="Phobius"/>
    </source>
</evidence>
<evidence type="ECO:0000313" key="11">
    <source>
        <dbReference type="EMBL" id="PSW98972.1"/>
    </source>
</evidence>
<keyword evidence="6" id="KW-0029">Amino-acid transport</keyword>
<dbReference type="GeneID" id="93548271"/>
<dbReference type="Proteomes" id="UP000241190">
    <property type="component" value="Unassembled WGS sequence"/>
</dbReference>
<keyword evidence="3" id="KW-0813">Transport</keyword>
<feature type="transmembrane region" description="Helical" evidence="9">
    <location>
        <begin position="126"/>
        <end position="145"/>
    </location>
</feature>
<dbReference type="RefSeq" id="WP_045037403.1">
    <property type="nucleotide sequence ID" value="NZ_JZSR01000021.1"/>
</dbReference>
<keyword evidence="4" id="KW-1003">Cell membrane</keyword>
<dbReference type="PANTHER" id="PTHR42770">
    <property type="entry name" value="AMINO ACID TRANSPORTER-RELATED"/>
    <property type="match status" value="1"/>
</dbReference>
<evidence type="ECO:0000313" key="12">
    <source>
        <dbReference type="Proteomes" id="UP000241190"/>
    </source>
</evidence>
<evidence type="ECO:0000256" key="2">
    <source>
        <dbReference type="ARBA" id="ARBA00008220"/>
    </source>
</evidence>
<feature type="transmembrane region" description="Helical" evidence="9">
    <location>
        <begin position="414"/>
        <end position="430"/>
    </location>
</feature>
<evidence type="ECO:0000256" key="7">
    <source>
        <dbReference type="ARBA" id="ARBA00022989"/>
    </source>
</evidence>
<feature type="transmembrane region" description="Helical" evidence="9">
    <location>
        <begin position="390"/>
        <end position="408"/>
    </location>
</feature>
<dbReference type="InterPro" id="IPR002293">
    <property type="entry name" value="AA/rel_permease1"/>
</dbReference>
<feature type="transmembrane region" description="Helical" evidence="9">
    <location>
        <begin position="235"/>
        <end position="259"/>
    </location>
</feature>
<dbReference type="PIRSF" id="PIRSF006060">
    <property type="entry name" value="AA_transporter"/>
    <property type="match status" value="1"/>
</dbReference>
<dbReference type="GO" id="GO:0006865">
    <property type="term" value="P:amino acid transport"/>
    <property type="evidence" value="ECO:0007669"/>
    <property type="project" value="UniProtKB-KW"/>
</dbReference>
<reference evidence="10 13" key="1">
    <citation type="submission" date="2018-01" db="EMBL/GenBank/DDBJ databases">
        <title>Whole genome sequencing of Histamine producing bacteria.</title>
        <authorList>
            <person name="Butler K."/>
        </authorList>
    </citation>
    <scope>NUCLEOTIDE SEQUENCE [LARGE SCALE GENOMIC DNA]</scope>
    <source>
        <strain evidence="11 12">ATCC 51761</strain>
        <strain evidence="10 13">NCIMB 13481</strain>
    </source>
</reference>
<gene>
    <name evidence="10" type="ORF">C9I88_06125</name>
    <name evidence="11" type="ORF">C9J52_04675</name>
</gene>
<feature type="transmembrane region" description="Helical" evidence="9">
    <location>
        <begin position="335"/>
        <end position="354"/>
    </location>
</feature>
<dbReference type="Pfam" id="PF13520">
    <property type="entry name" value="AA_permease_2"/>
    <property type="match status" value="1"/>
</dbReference>
<evidence type="ECO:0000256" key="3">
    <source>
        <dbReference type="ARBA" id="ARBA00022448"/>
    </source>
</evidence>
<dbReference type="PANTHER" id="PTHR42770:SF4">
    <property type="entry name" value="ARGININE_ORNITHINE ANTIPORTER-RELATED"/>
    <property type="match status" value="1"/>
</dbReference>
<feature type="transmembrane region" description="Helical" evidence="9">
    <location>
        <begin position="38"/>
        <end position="59"/>
    </location>
</feature>
<evidence type="ECO:0000313" key="10">
    <source>
        <dbReference type="EMBL" id="PSV98239.1"/>
    </source>
</evidence>
<feature type="transmembrane region" description="Helical" evidence="9">
    <location>
        <begin position="279"/>
        <end position="305"/>
    </location>
</feature>
<evidence type="ECO:0000256" key="4">
    <source>
        <dbReference type="ARBA" id="ARBA00022475"/>
    </source>
</evidence>
<dbReference type="GO" id="GO:0005886">
    <property type="term" value="C:plasma membrane"/>
    <property type="evidence" value="ECO:0007669"/>
    <property type="project" value="UniProtKB-SubCell"/>
</dbReference>
<organism evidence="10 13">
    <name type="scientific">Photobacterium iliopiscarium</name>
    <dbReference type="NCBI Taxonomy" id="56192"/>
    <lineage>
        <taxon>Bacteria</taxon>
        <taxon>Pseudomonadati</taxon>
        <taxon>Pseudomonadota</taxon>
        <taxon>Gammaproteobacteria</taxon>
        <taxon>Vibrionales</taxon>
        <taxon>Vibrionaceae</taxon>
        <taxon>Photobacterium</taxon>
    </lineage>
</organism>
<evidence type="ECO:0000256" key="8">
    <source>
        <dbReference type="ARBA" id="ARBA00023136"/>
    </source>
</evidence>
<evidence type="ECO:0000256" key="5">
    <source>
        <dbReference type="ARBA" id="ARBA00022692"/>
    </source>
</evidence>
<dbReference type="AlphaFoldDB" id="A0A0D8PSM1"/>
<evidence type="ECO:0000256" key="1">
    <source>
        <dbReference type="ARBA" id="ARBA00004651"/>
    </source>
</evidence>
<feature type="transmembrane region" description="Helical" evidence="9">
    <location>
        <begin position="198"/>
        <end position="223"/>
    </location>
</feature>
<accession>A0A0D8PSM1</accession>
<keyword evidence="12" id="KW-1185">Reference proteome</keyword>
<dbReference type="InterPro" id="IPR004754">
    <property type="entry name" value="Amino_acid_antiprt"/>
</dbReference>
<dbReference type="EMBL" id="PYOP01000005">
    <property type="protein sequence ID" value="PSW98972.1"/>
    <property type="molecule type" value="Genomic_DNA"/>
</dbReference>
<feature type="transmembrane region" description="Helical" evidence="9">
    <location>
        <begin position="450"/>
        <end position="470"/>
    </location>
</feature>
<keyword evidence="5 9" id="KW-0812">Transmembrane</keyword>
<comment type="subcellular location">
    <subcellularLocation>
        <location evidence="1">Cell membrane</location>
        <topology evidence="1">Multi-pass membrane protein</topology>
    </subcellularLocation>
</comment>
<dbReference type="STRING" id="56192.UB38_13640"/>
<feature type="transmembrane region" description="Helical" evidence="9">
    <location>
        <begin position="6"/>
        <end position="26"/>
    </location>
</feature>
<name>A0A0D8PSM1_9GAMM</name>
<sequence length="472" mass="51003">MDNKLGFGALTAFVIGSMIGAGVFSLPQNMAAVASPAAVMIGWTITGVGMIFLAMSFQILSLLKPNINSGVFGYAQAGFGDFVGFCSAWGYWLSAMLANVSYLVIVFSTLGMFFDKPGHVIFGMGNTWQSIVGASVLLWLVYASVRRGVQTAATINAITTVAKLIPLVLFIFVTLIAFKWHTFTFDFTGLEFGPQHDLLSQVKSTMLITVWVFIGVEGAVIVSSRARNRRDIGRATILGLLTALVIYVFVTLLSMGVISTPELAKFQNPSMAIVLEHVIGPWGSIIIGCGLLVSVSGAFLSWTVLATEAPLLAAQNNMFPKSYAKENSAGTSIKALNLTIICIQISLFAVIYAGGTYNSLLIIASEMILVPYFLVAAYTLKLAIKNKNRGLLLFIGLGATIYGIWLLYASGLSHLLLASLLYLPGLYFFIKAKKELNQPYFIGKERIFVVLLVILAIFAIYMVATGHIVLES</sequence>
<comment type="similarity">
    <text evidence="2">Belongs to the amino acid-polyamine-organocation (APC) superfamily. Basic amino acid/polyamine antiporter (APA) (TC 2.A.3.2) family.</text>
</comment>
<dbReference type="NCBIfam" id="TIGR00905">
    <property type="entry name" value="2A0302"/>
    <property type="match status" value="1"/>
</dbReference>
<proteinExistence type="inferred from homology"/>
<feature type="transmembrane region" description="Helical" evidence="9">
    <location>
        <begin position="157"/>
        <end position="178"/>
    </location>
</feature>
<keyword evidence="8 9" id="KW-0472">Membrane</keyword>
<dbReference type="EMBL" id="PYLW01000004">
    <property type="protein sequence ID" value="PSV98239.1"/>
    <property type="molecule type" value="Genomic_DNA"/>
</dbReference>
<dbReference type="Proteomes" id="UP000241954">
    <property type="component" value="Unassembled WGS sequence"/>
</dbReference>
<feature type="transmembrane region" description="Helical" evidence="9">
    <location>
        <begin position="360"/>
        <end position="378"/>
    </location>
</feature>
<dbReference type="GO" id="GO:0022857">
    <property type="term" value="F:transmembrane transporter activity"/>
    <property type="evidence" value="ECO:0007669"/>
    <property type="project" value="InterPro"/>
</dbReference>
<dbReference type="OrthoDB" id="3185104at2"/>
<dbReference type="Gene3D" id="1.20.1740.10">
    <property type="entry name" value="Amino acid/polyamine transporter I"/>
    <property type="match status" value="1"/>
</dbReference>
<evidence type="ECO:0000256" key="6">
    <source>
        <dbReference type="ARBA" id="ARBA00022970"/>
    </source>
</evidence>
<comment type="caution">
    <text evidence="10">The sequence shown here is derived from an EMBL/GenBank/DDBJ whole genome shotgun (WGS) entry which is preliminary data.</text>
</comment>
<dbReference type="InterPro" id="IPR050367">
    <property type="entry name" value="APC_superfamily"/>
</dbReference>
<evidence type="ECO:0000313" key="13">
    <source>
        <dbReference type="Proteomes" id="UP000241954"/>
    </source>
</evidence>